<evidence type="ECO:0008006" key="3">
    <source>
        <dbReference type="Google" id="ProtNLM"/>
    </source>
</evidence>
<protein>
    <recommendedName>
        <fullName evidence="3">SMP-30/Gluconolactonase/LRE-like region domain-containing protein</fullName>
    </recommendedName>
</protein>
<gene>
    <name evidence="1" type="ORF">DPMN_031776</name>
</gene>
<evidence type="ECO:0000313" key="1">
    <source>
        <dbReference type="EMBL" id="KAH3868625.1"/>
    </source>
</evidence>
<sequence length="190" mass="21630">MKSKKLSMPIMAHNQVLYFGLAMLDRCLAISVTYNTIFESRAWLIQLFTRCGKLKRQIICKDLFQKPEYLASNAEEDILYISDGVANAVHAMNPRGCVLFTFTSDTMYAPRGLSVDLDGHIYVACDQGVIQIHKDCGKNRMLLRLLDNQTGIETVFFDRKLNCIVIFGKNCSQASVFKFADQLKKQELEE</sequence>
<dbReference type="Gene3D" id="2.120.10.30">
    <property type="entry name" value="TolB, C-terminal domain"/>
    <property type="match status" value="1"/>
</dbReference>
<dbReference type="EMBL" id="JAIWYP010000002">
    <property type="protein sequence ID" value="KAH3868625.1"/>
    <property type="molecule type" value="Genomic_DNA"/>
</dbReference>
<dbReference type="Proteomes" id="UP000828390">
    <property type="component" value="Unassembled WGS sequence"/>
</dbReference>
<reference evidence="1" key="1">
    <citation type="journal article" date="2019" name="bioRxiv">
        <title>The Genome of the Zebra Mussel, Dreissena polymorpha: A Resource for Invasive Species Research.</title>
        <authorList>
            <person name="McCartney M.A."/>
            <person name="Auch B."/>
            <person name="Kono T."/>
            <person name="Mallez S."/>
            <person name="Zhang Y."/>
            <person name="Obille A."/>
            <person name="Becker A."/>
            <person name="Abrahante J.E."/>
            <person name="Garbe J."/>
            <person name="Badalamenti J.P."/>
            <person name="Herman A."/>
            <person name="Mangelson H."/>
            <person name="Liachko I."/>
            <person name="Sullivan S."/>
            <person name="Sone E.D."/>
            <person name="Koren S."/>
            <person name="Silverstein K.A.T."/>
            <person name="Beckman K.B."/>
            <person name="Gohl D.M."/>
        </authorList>
    </citation>
    <scope>NUCLEOTIDE SEQUENCE</scope>
    <source>
        <strain evidence="1">Duluth1</strain>
        <tissue evidence="1">Whole animal</tissue>
    </source>
</reference>
<dbReference type="AlphaFoldDB" id="A0A9D4M0L9"/>
<organism evidence="1 2">
    <name type="scientific">Dreissena polymorpha</name>
    <name type="common">Zebra mussel</name>
    <name type="synonym">Mytilus polymorpha</name>
    <dbReference type="NCBI Taxonomy" id="45954"/>
    <lineage>
        <taxon>Eukaryota</taxon>
        <taxon>Metazoa</taxon>
        <taxon>Spiralia</taxon>
        <taxon>Lophotrochozoa</taxon>
        <taxon>Mollusca</taxon>
        <taxon>Bivalvia</taxon>
        <taxon>Autobranchia</taxon>
        <taxon>Heteroconchia</taxon>
        <taxon>Euheterodonta</taxon>
        <taxon>Imparidentia</taxon>
        <taxon>Neoheterodontei</taxon>
        <taxon>Myida</taxon>
        <taxon>Dreissenoidea</taxon>
        <taxon>Dreissenidae</taxon>
        <taxon>Dreissena</taxon>
    </lineage>
</organism>
<keyword evidence="2" id="KW-1185">Reference proteome</keyword>
<proteinExistence type="predicted"/>
<evidence type="ECO:0000313" key="2">
    <source>
        <dbReference type="Proteomes" id="UP000828390"/>
    </source>
</evidence>
<dbReference type="SUPFAM" id="SSF63825">
    <property type="entry name" value="YWTD domain"/>
    <property type="match status" value="1"/>
</dbReference>
<comment type="caution">
    <text evidence="1">The sequence shown here is derived from an EMBL/GenBank/DDBJ whole genome shotgun (WGS) entry which is preliminary data.</text>
</comment>
<reference evidence="1" key="2">
    <citation type="submission" date="2020-11" db="EMBL/GenBank/DDBJ databases">
        <authorList>
            <person name="McCartney M.A."/>
            <person name="Auch B."/>
            <person name="Kono T."/>
            <person name="Mallez S."/>
            <person name="Becker A."/>
            <person name="Gohl D.M."/>
            <person name="Silverstein K.A.T."/>
            <person name="Koren S."/>
            <person name="Bechman K.B."/>
            <person name="Herman A."/>
            <person name="Abrahante J.E."/>
            <person name="Garbe J."/>
        </authorList>
    </citation>
    <scope>NUCLEOTIDE SEQUENCE</scope>
    <source>
        <strain evidence="1">Duluth1</strain>
        <tissue evidence="1">Whole animal</tissue>
    </source>
</reference>
<name>A0A9D4M0L9_DREPO</name>
<dbReference type="InterPro" id="IPR011042">
    <property type="entry name" value="6-blade_b-propeller_TolB-like"/>
</dbReference>
<accession>A0A9D4M0L9</accession>